<reference evidence="11 12" key="1">
    <citation type="submission" date="2012-01" db="EMBL/GenBank/DDBJ databases">
        <title>The Genome Sequence of Helcococcus kunzii ATCC 51366.</title>
        <authorList>
            <consortium name="The Broad Institute Genome Sequencing Platform"/>
            <person name="Earl A."/>
            <person name="Ward D."/>
            <person name="Feldgarden M."/>
            <person name="Gevers D."/>
            <person name="Huys G."/>
            <person name="Young S.K."/>
            <person name="Zeng Q."/>
            <person name="Gargeya S."/>
            <person name="Fitzgerald M."/>
            <person name="Haas B."/>
            <person name="Abouelleil A."/>
            <person name="Alvarado L."/>
            <person name="Arachchi H.M."/>
            <person name="Berlin A."/>
            <person name="Chapman S.B."/>
            <person name="Gearin G."/>
            <person name="Goldberg J."/>
            <person name="Griggs A."/>
            <person name="Gujja S."/>
            <person name="Hansen M."/>
            <person name="Heiman D."/>
            <person name="Howarth C."/>
            <person name="Larimer J."/>
            <person name="Lui A."/>
            <person name="MacDonald P.J.P."/>
            <person name="McCowen C."/>
            <person name="Montmayeur A."/>
            <person name="Murphy C."/>
            <person name="Neiman D."/>
            <person name="Pearson M."/>
            <person name="Priest M."/>
            <person name="Roberts A."/>
            <person name="Saif S."/>
            <person name="Shea T."/>
            <person name="Sisk P."/>
            <person name="Stolte C."/>
            <person name="Sykes S."/>
            <person name="Wortman J."/>
            <person name="Nusbaum C."/>
            <person name="Birren B."/>
        </authorList>
    </citation>
    <scope>NUCLEOTIDE SEQUENCE [LARGE SCALE GENOMIC DNA]</scope>
    <source>
        <strain evidence="11 12">ATCC 51366</strain>
    </source>
</reference>
<dbReference type="Gene3D" id="3.40.50.300">
    <property type="entry name" value="P-loop containing nucleotide triphosphate hydrolases"/>
    <property type="match status" value="1"/>
</dbReference>
<evidence type="ECO:0000256" key="4">
    <source>
        <dbReference type="ARBA" id="ARBA00022618"/>
    </source>
</evidence>
<dbReference type="STRING" id="883114.HMPREF9709_00399"/>
<dbReference type="SUPFAM" id="SSF52540">
    <property type="entry name" value="P-loop containing nucleoside triphosphate hydrolases"/>
    <property type="match status" value="1"/>
</dbReference>
<evidence type="ECO:0000256" key="6">
    <source>
        <dbReference type="ARBA" id="ARBA00022840"/>
    </source>
</evidence>
<dbReference type="GO" id="GO:0005886">
    <property type="term" value="C:plasma membrane"/>
    <property type="evidence" value="ECO:0007669"/>
    <property type="project" value="UniProtKB-SubCell"/>
</dbReference>
<dbReference type="AlphaFoldDB" id="H3NM38"/>
<dbReference type="InterPro" id="IPR015854">
    <property type="entry name" value="ABC_transpr_LolD-like"/>
</dbReference>
<evidence type="ECO:0000313" key="12">
    <source>
        <dbReference type="Proteomes" id="UP000004191"/>
    </source>
</evidence>
<dbReference type="InterPro" id="IPR003439">
    <property type="entry name" value="ABC_transporter-like_ATP-bd"/>
</dbReference>
<evidence type="ECO:0000256" key="1">
    <source>
        <dbReference type="ARBA" id="ARBA00005417"/>
    </source>
</evidence>
<dbReference type="RefSeq" id="WP_005397463.1">
    <property type="nucleotide sequence ID" value="NZ_JH601088.1"/>
</dbReference>
<sequence length="229" mass="25908">MIEFEKVTKQYSKQIVGIKDASFHIEKGEFVFITGPSGAGKSTITRLLLKEIDPDSGKIYLDGKDITKVSRREIPIIRTKIGVVFQDFRLLQNRSIYENIEFVLDVKGYSRSEKQKTIDKVLDLVHLKHRKKALPNELSGGEKQRVSIARALSISPEVILADEPTGNLDPVTAWEVMQYFEEVNKSEGTTIIINTHSKEIVDRMNKRVITVSSGHIIRDSVGGYLYESN</sequence>
<dbReference type="EMBL" id="AGEI01000012">
    <property type="protein sequence ID" value="EHR35447.1"/>
    <property type="molecule type" value="Genomic_DNA"/>
</dbReference>
<comment type="similarity">
    <text evidence="1 9">Belongs to the ABC transporter superfamily.</text>
</comment>
<dbReference type="Proteomes" id="UP000004191">
    <property type="component" value="Unassembled WGS sequence"/>
</dbReference>
<feature type="domain" description="ABC transporter" evidence="10">
    <location>
        <begin position="2"/>
        <end position="229"/>
    </location>
</feature>
<dbReference type="Pfam" id="PF00005">
    <property type="entry name" value="ABC_tran"/>
    <property type="match status" value="1"/>
</dbReference>
<dbReference type="HOGENOM" id="CLU_000604_1_22_9"/>
<dbReference type="OrthoDB" id="9802264at2"/>
<dbReference type="InterPro" id="IPR005286">
    <property type="entry name" value="Cell_div_FtsE"/>
</dbReference>
<dbReference type="GO" id="GO:0022857">
    <property type="term" value="F:transmembrane transporter activity"/>
    <property type="evidence" value="ECO:0007669"/>
    <property type="project" value="TreeGrafter"/>
</dbReference>
<keyword evidence="7 9" id="KW-0472">Membrane</keyword>
<dbReference type="GO" id="GO:0051301">
    <property type="term" value="P:cell division"/>
    <property type="evidence" value="ECO:0007669"/>
    <property type="project" value="UniProtKB-UniRule"/>
</dbReference>
<name>H3NM38_9FIRM</name>
<comment type="function">
    <text evidence="9">Part of the ABC transporter FtsEX involved in cellular division.</text>
</comment>
<evidence type="ECO:0000256" key="8">
    <source>
        <dbReference type="ARBA" id="ARBA00023306"/>
    </source>
</evidence>
<dbReference type="GO" id="GO:0016887">
    <property type="term" value="F:ATP hydrolysis activity"/>
    <property type="evidence" value="ECO:0007669"/>
    <property type="project" value="InterPro"/>
</dbReference>
<keyword evidence="8 9" id="KW-0131">Cell cycle</keyword>
<dbReference type="InterPro" id="IPR003593">
    <property type="entry name" value="AAA+_ATPase"/>
</dbReference>
<comment type="caution">
    <text evidence="11">The sequence shown here is derived from an EMBL/GenBank/DDBJ whole genome shotgun (WGS) entry which is preliminary data.</text>
</comment>
<dbReference type="GeneID" id="96998407"/>
<accession>H3NM38</accession>
<evidence type="ECO:0000259" key="10">
    <source>
        <dbReference type="PROSITE" id="PS50893"/>
    </source>
</evidence>
<dbReference type="PANTHER" id="PTHR24220:SF470">
    <property type="entry name" value="CELL DIVISION ATP-BINDING PROTEIN FTSE"/>
    <property type="match status" value="1"/>
</dbReference>
<evidence type="ECO:0000256" key="9">
    <source>
        <dbReference type="RuleBase" id="RU365094"/>
    </source>
</evidence>
<evidence type="ECO:0000256" key="3">
    <source>
        <dbReference type="ARBA" id="ARBA00022475"/>
    </source>
</evidence>
<dbReference type="eggNOG" id="COG2884">
    <property type="taxonomic scope" value="Bacteria"/>
</dbReference>
<dbReference type="PROSITE" id="PS00211">
    <property type="entry name" value="ABC_TRANSPORTER_1"/>
    <property type="match status" value="1"/>
</dbReference>
<dbReference type="PATRIC" id="fig|883114.3.peg.393"/>
<evidence type="ECO:0000256" key="2">
    <source>
        <dbReference type="ARBA" id="ARBA00020019"/>
    </source>
</evidence>
<comment type="subunit">
    <text evidence="9">Homodimer. Forms a membrane-associated complex with FtsX.</text>
</comment>
<evidence type="ECO:0000313" key="11">
    <source>
        <dbReference type="EMBL" id="EHR35447.1"/>
    </source>
</evidence>
<keyword evidence="5 9" id="KW-0547">Nucleotide-binding</keyword>
<dbReference type="PANTHER" id="PTHR24220">
    <property type="entry name" value="IMPORT ATP-BINDING PROTEIN"/>
    <property type="match status" value="1"/>
</dbReference>
<dbReference type="NCBIfam" id="TIGR02673">
    <property type="entry name" value="FtsE"/>
    <property type="match status" value="1"/>
</dbReference>
<dbReference type="GO" id="GO:0005524">
    <property type="term" value="F:ATP binding"/>
    <property type="evidence" value="ECO:0007669"/>
    <property type="project" value="UniProtKB-UniRule"/>
</dbReference>
<dbReference type="InterPro" id="IPR027417">
    <property type="entry name" value="P-loop_NTPase"/>
</dbReference>
<keyword evidence="3 9" id="KW-1003">Cell membrane</keyword>
<comment type="subcellular location">
    <subcellularLocation>
        <location evidence="9">Cell membrane</location>
        <topology evidence="9">Peripheral membrane protein</topology>
        <orientation evidence="9">Cytoplasmic side</orientation>
    </subcellularLocation>
</comment>
<evidence type="ECO:0000256" key="7">
    <source>
        <dbReference type="ARBA" id="ARBA00023136"/>
    </source>
</evidence>
<keyword evidence="6 9" id="KW-0067">ATP-binding</keyword>
<organism evidence="11 12">
    <name type="scientific">Helcococcus kunzii ATCC 51366</name>
    <dbReference type="NCBI Taxonomy" id="883114"/>
    <lineage>
        <taxon>Bacteria</taxon>
        <taxon>Bacillati</taxon>
        <taxon>Bacillota</taxon>
        <taxon>Tissierellia</taxon>
        <taxon>Tissierellales</taxon>
        <taxon>Peptoniphilaceae</taxon>
        <taxon>Helcococcus</taxon>
    </lineage>
</organism>
<evidence type="ECO:0000256" key="5">
    <source>
        <dbReference type="ARBA" id="ARBA00022741"/>
    </source>
</evidence>
<keyword evidence="4 9" id="KW-0132">Cell division</keyword>
<keyword evidence="12" id="KW-1185">Reference proteome</keyword>
<dbReference type="SMART" id="SM00382">
    <property type="entry name" value="AAA"/>
    <property type="match status" value="1"/>
</dbReference>
<protein>
    <recommendedName>
        <fullName evidence="2 9">Cell division ATP-binding protein FtsE</fullName>
    </recommendedName>
</protein>
<dbReference type="InterPro" id="IPR017871">
    <property type="entry name" value="ABC_transporter-like_CS"/>
</dbReference>
<gene>
    <name evidence="9" type="primary">ftsE</name>
    <name evidence="11" type="ORF">HMPREF9709_00399</name>
</gene>
<proteinExistence type="inferred from homology"/>
<dbReference type="PROSITE" id="PS50893">
    <property type="entry name" value="ABC_TRANSPORTER_2"/>
    <property type="match status" value="1"/>
</dbReference>
<dbReference type="FunFam" id="3.40.50.300:FF:000056">
    <property type="entry name" value="Cell division ATP-binding protein FtsE"/>
    <property type="match status" value="1"/>
</dbReference>